<dbReference type="AlphaFoldDB" id="A0A061RAE2"/>
<protein>
    <submittedName>
        <fullName evidence="2">Uncharacterized protein</fullName>
    </submittedName>
</protein>
<dbReference type="EMBL" id="GBEZ01016311">
    <property type="protein sequence ID" value="JAC69927.1"/>
    <property type="molecule type" value="Transcribed_RNA"/>
</dbReference>
<proteinExistence type="predicted"/>
<organism evidence="2">
    <name type="scientific">Tetraselmis sp. GSL018</name>
    <dbReference type="NCBI Taxonomy" id="582737"/>
    <lineage>
        <taxon>Eukaryota</taxon>
        <taxon>Viridiplantae</taxon>
        <taxon>Chlorophyta</taxon>
        <taxon>core chlorophytes</taxon>
        <taxon>Chlorodendrophyceae</taxon>
        <taxon>Chlorodendrales</taxon>
        <taxon>Chlorodendraceae</taxon>
        <taxon>Tetraselmis</taxon>
    </lineage>
</organism>
<evidence type="ECO:0000313" key="2">
    <source>
        <dbReference type="EMBL" id="JAC69927.1"/>
    </source>
</evidence>
<sequence>MPLGCQKAHISAWERSYRSKQATCVSTSHASWGGEGRGVSKPELNTDLSKNSFSAHFDDKP</sequence>
<evidence type="ECO:0000256" key="1">
    <source>
        <dbReference type="SAM" id="MobiDB-lite"/>
    </source>
</evidence>
<feature type="region of interest" description="Disordered" evidence="1">
    <location>
        <begin position="27"/>
        <end position="61"/>
    </location>
</feature>
<gene>
    <name evidence="2" type="ORF">TSPGSL018_5251</name>
</gene>
<reference evidence="2" key="1">
    <citation type="submission" date="2014-05" db="EMBL/GenBank/DDBJ databases">
        <title>The transcriptome of the halophilic microalga Tetraselmis sp. GSL018 isolated from the Great Salt Lake, Utah.</title>
        <authorList>
            <person name="Jinkerson R.E."/>
            <person name="D'Adamo S."/>
            <person name="Posewitz M.C."/>
        </authorList>
    </citation>
    <scope>NUCLEOTIDE SEQUENCE</scope>
    <source>
        <strain evidence="2">GSL018</strain>
    </source>
</reference>
<feature type="non-terminal residue" evidence="2">
    <location>
        <position position="61"/>
    </location>
</feature>
<accession>A0A061RAE2</accession>
<name>A0A061RAE2_9CHLO</name>